<dbReference type="InterPro" id="IPR011990">
    <property type="entry name" value="TPR-like_helical_dom_sf"/>
</dbReference>
<dbReference type="RefSeq" id="WP_191183063.1">
    <property type="nucleotide sequence ID" value="NZ_JACXAJ010000002.1"/>
</dbReference>
<dbReference type="SUPFAM" id="SSF48452">
    <property type="entry name" value="TPR-like"/>
    <property type="match status" value="2"/>
</dbReference>
<name>A0ABR7XHL8_9BACT</name>
<organism evidence="1 2">
    <name type="scientific">Pontibacter aquaedesilientis</name>
    <dbReference type="NCBI Taxonomy" id="2766980"/>
    <lineage>
        <taxon>Bacteria</taxon>
        <taxon>Pseudomonadati</taxon>
        <taxon>Bacteroidota</taxon>
        <taxon>Cytophagia</taxon>
        <taxon>Cytophagales</taxon>
        <taxon>Hymenobacteraceae</taxon>
        <taxon>Pontibacter</taxon>
    </lineage>
</organism>
<evidence type="ECO:0000313" key="1">
    <source>
        <dbReference type="EMBL" id="MBD1396926.1"/>
    </source>
</evidence>
<keyword evidence="2" id="KW-1185">Reference proteome</keyword>
<accession>A0ABR7XHL8</accession>
<protein>
    <recommendedName>
        <fullName evidence="3">Tetratricopeptide repeat-containing protein</fullName>
    </recommendedName>
</protein>
<evidence type="ECO:0000313" key="2">
    <source>
        <dbReference type="Proteomes" id="UP000625551"/>
    </source>
</evidence>
<dbReference type="Proteomes" id="UP000625551">
    <property type="component" value="Unassembled WGS sequence"/>
</dbReference>
<evidence type="ECO:0008006" key="3">
    <source>
        <dbReference type="Google" id="ProtNLM"/>
    </source>
</evidence>
<comment type="caution">
    <text evidence="1">The sequence shown here is derived from an EMBL/GenBank/DDBJ whole genome shotgun (WGS) entry which is preliminary data.</text>
</comment>
<sequence length="329" mass="37039">MLAYAALRQRQLDFAGARDWLSKAKAVNKSYAPIYVAEAELLEARRRAGKMTRRRAVLEQGLLYDKALLLENDLLTRARIQEAFREFYASYGMLPEAVRVAADYVREAPSVSTYLRDRRDEAQAYASWLRGTAGPSPEAERTLAAQVARKPQHYDLRQQHAEVLATQGKYKEAIATLEEAQRILTAAGTPRPGYMVRLANWHLHLGNPEAARSVLAPLLTGKAKARGEAYLLARVYARLGETEKAMEELRKQPVQDTPAQSADFLYASAKVWESQNELKRARKAYEAALRANPYLYEARQSLAQLLIKKGKTSTTEKLIAEGIDLAYRI</sequence>
<dbReference type="Pfam" id="PF13181">
    <property type="entry name" value="TPR_8"/>
    <property type="match status" value="2"/>
</dbReference>
<gene>
    <name evidence="1" type="ORF">H9Q13_07100</name>
</gene>
<dbReference type="EMBL" id="JACXAJ010000002">
    <property type="protein sequence ID" value="MBD1396926.1"/>
    <property type="molecule type" value="Genomic_DNA"/>
</dbReference>
<dbReference type="Gene3D" id="1.25.40.10">
    <property type="entry name" value="Tetratricopeptide repeat domain"/>
    <property type="match status" value="2"/>
</dbReference>
<proteinExistence type="predicted"/>
<dbReference type="InterPro" id="IPR019734">
    <property type="entry name" value="TPR_rpt"/>
</dbReference>
<reference evidence="1 2" key="1">
    <citation type="submission" date="2020-09" db="EMBL/GenBank/DDBJ databases">
        <title>Genome sequencing and assembly of Pontibacter sp.</title>
        <authorList>
            <person name="Chhetri G."/>
        </authorList>
    </citation>
    <scope>NUCLEOTIDE SEQUENCE [LARGE SCALE GENOMIC DNA]</scope>
    <source>
        <strain evidence="1 2">JH31</strain>
    </source>
</reference>